<dbReference type="AlphaFoldDB" id="A0A8J7WVU4"/>
<gene>
    <name evidence="1" type="ORF">KGA66_28935</name>
</gene>
<dbReference type="EMBL" id="JAGSXH010000305">
    <property type="protein sequence ID" value="MBS2967094.1"/>
    <property type="molecule type" value="Genomic_DNA"/>
</dbReference>
<accession>A0A8J7WVU4</accession>
<evidence type="ECO:0000313" key="2">
    <source>
        <dbReference type="Proteomes" id="UP000677913"/>
    </source>
</evidence>
<dbReference type="SUPFAM" id="SSF56784">
    <property type="entry name" value="HAD-like"/>
    <property type="match status" value="1"/>
</dbReference>
<keyword evidence="2" id="KW-1185">Reference proteome</keyword>
<evidence type="ECO:0000313" key="1">
    <source>
        <dbReference type="EMBL" id="MBS2967094.1"/>
    </source>
</evidence>
<sequence length="159" mass="17604">MHTHLYSLPAAVDASADELDAPVPPIEAVLFDFANTLFRMVPTDVFLRRVWRAAGRDIADLDVASVARGVRAAAELPHVRAAQQGRDTDPKLHREATRVWFTAVPQLAGIFDLAYEAVLAAENWFAYTDTVPVLSELSRRGIPVGVVSDIVWDVRRDLE</sequence>
<name>A0A8J7WVU4_9ACTN</name>
<dbReference type="InterPro" id="IPR023214">
    <property type="entry name" value="HAD_sf"/>
</dbReference>
<protein>
    <submittedName>
        <fullName evidence="1">HAD family hydrolase</fullName>
    </submittedName>
</protein>
<comment type="caution">
    <text evidence="1">The sequence shown here is derived from an EMBL/GenBank/DDBJ whole genome shotgun (WGS) entry which is preliminary data.</text>
</comment>
<dbReference type="Gene3D" id="1.10.150.400">
    <property type="match status" value="1"/>
</dbReference>
<keyword evidence="1" id="KW-0378">Hydrolase</keyword>
<dbReference type="Proteomes" id="UP000677913">
    <property type="component" value="Unassembled WGS sequence"/>
</dbReference>
<proteinExistence type="predicted"/>
<dbReference type="InterPro" id="IPR036412">
    <property type="entry name" value="HAD-like_sf"/>
</dbReference>
<organism evidence="1 2">
    <name type="scientific">Actinocrinis puniceicyclus</name>
    <dbReference type="NCBI Taxonomy" id="977794"/>
    <lineage>
        <taxon>Bacteria</taxon>
        <taxon>Bacillati</taxon>
        <taxon>Actinomycetota</taxon>
        <taxon>Actinomycetes</taxon>
        <taxon>Catenulisporales</taxon>
        <taxon>Actinospicaceae</taxon>
        <taxon>Actinocrinis</taxon>
    </lineage>
</organism>
<feature type="non-terminal residue" evidence="1">
    <location>
        <position position="159"/>
    </location>
</feature>
<dbReference type="Gene3D" id="3.40.50.1000">
    <property type="entry name" value="HAD superfamily/HAD-like"/>
    <property type="match status" value="1"/>
</dbReference>
<reference evidence="1" key="1">
    <citation type="submission" date="2021-04" db="EMBL/GenBank/DDBJ databases">
        <title>Genome based classification of Actinospica acidithermotolerans sp. nov., an actinobacterium isolated from an Indonesian hot spring.</title>
        <authorList>
            <person name="Kusuma A.B."/>
            <person name="Putra K.E."/>
            <person name="Nafisah S."/>
            <person name="Loh J."/>
            <person name="Nouioui I."/>
            <person name="Goodfellow M."/>
        </authorList>
    </citation>
    <scope>NUCLEOTIDE SEQUENCE</scope>
    <source>
        <strain evidence="1">DSM 45618</strain>
    </source>
</reference>
<dbReference type="GO" id="GO:0016787">
    <property type="term" value="F:hydrolase activity"/>
    <property type="evidence" value="ECO:0007669"/>
    <property type="project" value="UniProtKB-KW"/>
</dbReference>